<dbReference type="InterPro" id="IPR016181">
    <property type="entry name" value="Acyl_CoA_acyltransferase"/>
</dbReference>
<proteinExistence type="predicted"/>
<organism evidence="2 3">
    <name type="scientific">Aquirufa beregesia</name>
    <dbReference type="NCBI Taxonomy" id="2516556"/>
    <lineage>
        <taxon>Bacteria</taxon>
        <taxon>Pseudomonadati</taxon>
        <taxon>Bacteroidota</taxon>
        <taxon>Cytophagia</taxon>
        <taxon>Cytophagales</taxon>
        <taxon>Flectobacillaceae</taxon>
        <taxon>Aquirufa</taxon>
    </lineage>
</organism>
<dbReference type="PROSITE" id="PS51186">
    <property type="entry name" value="GNAT"/>
    <property type="match status" value="1"/>
</dbReference>
<evidence type="ECO:0000259" key="1">
    <source>
        <dbReference type="PROSITE" id="PS51186"/>
    </source>
</evidence>
<keyword evidence="3" id="KW-1185">Reference proteome</keyword>
<dbReference type="SUPFAM" id="SSF55729">
    <property type="entry name" value="Acyl-CoA N-acyltransferases (Nat)"/>
    <property type="match status" value="1"/>
</dbReference>
<dbReference type="Proteomes" id="UP001318301">
    <property type="component" value="Unassembled WGS sequence"/>
</dbReference>
<reference evidence="2 3" key="1">
    <citation type="submission" date="2019-02" db="EMBL/GenBank/DDBJ databases">
        <title>Genome of a new Bacteroidetes strain.</title>
        <authorList>
            <person name="Pitt A."/>
        </authorList>
    </citation>
    <scope>NUCLEOTIDE SEQUENCE [LARGE SCALE GENOMIC DNA]</scope>
    <source>
        <strain evidence="2 3">50C-KIRBA</strain>
    </source>
</reference>
<gene>
    <name evidence="2" type="ORF">EWU23_08710</name>
</gene>
<dbReference type="Gene3D" id="3.40.630.30">
    <property type="match status" value="1"/>
</dbReference>
<evidence type="ECO:0000313" key="3">
    <source>
        <dbReference type="Proteomes" id="UP001318301"/>
    </source>
</evidence>
<dbReference type="EMBL" id="SEWW01000005">
    <property type="protein sequence ID" value="NGZ44555.1"/>
    <property type="molecule type" value="Genomic_DNA"/>
</dbReference>
<comment type="caution">
    <text evidence="2">The sequence shown here is derived from an EMBL/GenBank/DDBJ whole genome shotgun (WGS) entry which is preliminary data.</text>
</comment>
<protein>
    <submittedName>
        <fullName evidence="2">GNAT family N-acetyltransferase</fullName>
    </submittedName>
</protein>
<dbReference type="InterPro" id="IPR000182">
    <property type="entry name" value="GNAT_dom"/>
</dbReference>
<feature type="domain" description="N-acetyltransferase" evidence="1">
    <location>
        <begin position="16"/>
        <end position="185"/>
    </location>
</feature>
<name>A0ABX0EX98_9BACT</name>
<evidence type="ECO:0000313" key="2">
    <source>
        <dbReference type="EMBL" id="NGZ44555.1"/>
    </source>
</evidence>
<sequence>MHFTEEYLQQAPSSNYQIENTTIDDLELIYWFFEEAIHYINKNKYVGWTTYDKNFIQWEIENQLQYKIIQDDTIICIFSVCYADEQIWREREKGDAIYLHRIVVNPAFKGQKQVEKVINWAQKNAQEKQLGYIRMDTWAANTNIIDYYKKFGFNHMGDYTTSNSSELPIQHHNLQVALLELELKK</sequence>
<dbReference type="Pfam" id="PF00583">
    <property type="entry name" value="Acetyltransf_1"/>
    <property type="match status" value="1"/>
</dbReference>
<accession>A0ABX0EX98</accession>